<dbReference type="RefSeq" id="WP_150355124.1">
    <property type="nucleotide sequence ID" value="NZ_RZNZ01000026.1"/>
</dbReference>
<evidence type="ECO:0000313" key="3">
    <source>
        <dbReference type="EMBL" id="KAA8815712.1"/>
    </source>
</evidence>
<dbReference type="Proteomes" id="UP000374630">
    <property type="component" value="Unassembled WGS sequence"/>
</dbReference>
<gene>
    <name evidence="4" type="ORF">EM848_11775</name>
    <name evidence="3" type="ORF">EMO90_11890</name>
</gene>
<feature type="domain" description="Purine catabolism PurC-like" evidence="1">
    <location>
        <begin position="7"/>
        <end position="129"/>
    </location>
</feature>
<sequence>MSVTMWDVFRDPVFRQCDPLIAAGRAGLDHEIRWAYTQERYDVTKFLSGGELLIIEGSSLAALDDAALQGYIDALADAGVSGLAIELVDYFRDVPSAIVSEADSRGLPVIGMRKRAPFVDLCQEINTRIVREQMLANIEMDTLSTSLRRRLADAASASDVASVLYRVLGEPIVIFGTDCGIVASAGMDGEALADLWREWSFLMISVRSGGVTVATVGVSQRFSIIGLPVRDVIRAELDRCLPSFIPQSIEFKIRMKLLAGARDGVSAKDAEIVESEEMMGALGFLKGSRCFVFALVFSAPGIRIPRFAAELRDKARHDGENGRTDVLFLMEGNAIYGCFLSDDAYATSAGFNESCRTLLTTFLSLDVWVLAGVATTGAAGLLNGLTMVRYAVAHGQPNWGHITPLNDGVYSRMLDIERTDDAVDMLIGQIAGRLLPGDAMLVDTLRVLAESDGSKTEACTRLGVKRQTLYNRLDKVTELTGIEQRDHKAWNSLLTVARLIAARRNGQ</sequence>
<evidence type="ECO:0000313" key="6">
    <source>
        <dbReference type="Proteomes" id="UP000374630"/>
    </source>
</evidence>
<evidence type="ECO:0000259" key="2">
    <source>
        <dbReference type="Pfam" id="PF13556"/>
    </source>
</evidence>
<accession>A0A5J5DVD5</accession>
<dbReference type="EMBL" id="RZNZ01000026">
    <property type="protein sequence ID" value="KAA8815712.1"/>
    <property type="molecule type" value="Genomic_DNA"/>
</dbReference>
<dbReference type="Gene3D" id="1.10.10.2840">
    <property type="entry name" value="PucR C-terminal helix-turn-helix domain"/>
    <property type="match status" value="1"/>
</dbReference>
<evidence type="ECO:0000313" key="5">
    <source>
        <dbReference type="Proteomes" id="UP000345527"/>
    </source>
</evidence>
<dbReference type="Proteomes" id="UP000345527">
    <property type="component" value="Unassembled WGS sequence"/>
</dbReference>
<reference evidence="5 6" key="1">
    <citation type="journal article" date="2019" name="Syst. Appl. Microbiol.">
        <title>Characterization of Bifidobacterium species in feaces of the Egyptian fruit bat: Description of B. vespertilionis sp. nov. and B. rousetti sp. nov.</title>
        <authorList>
            <person name="Modesto M."/>
            <person name="Satti M."/>
            <person name="Watanabe K."/>
            <person name="Puglisi E."/>
            <person name="Morelli L."/>
            <person name="Huang C.-H."/>
            <person name="Liou J.-S."/>
            <person name="Miyashita M."/>
            <person name="Tamura T."/>
            <person name="Saito S."/>
            <person name="Mori K."/>
            <person name="Huang L."/>
            <person name="Sciavilla P."/>
            <person name="Sandri C."/>
            <person name="Spiezio C."/>
            <person name="Vitali F."/>
            <person name="Cavalieri D."/>
            <person name="Perpetuini G."/>
            <person name="Tofalo R."/>
            <person name="Bonetti A."/>
            <person name="Arita M."/>
            <person name="Mattarelli P."/>
        </authorList>
    </citation>
    <scope>NUCLEOTIDE SEQUENCE [LARGE SCALE GENOMIC DNA]</scope>
    <source>
        <strain evidence="3 6">RST16</strain>
        <strain evidence="4 5">RST8</strain>
    </source>
</reference>
<organism evidence="4 5">
    <name type="scientific">Bifidobacterium vespertilionis</name>
    <dbReference type="NCBI Taxonomy" id="2562524"/>
    <lineage>
        <taxon>Bacteria</taxon>
        <taxon>Bacillati</taxon>
        <taxon>Actinomycetota</taxon>
        <taxon>Actinomycetes</taxon>
        <taxon>Bifidobacteriales</taxon>
        <taxon>Bifidobacteriaceae</taxon>
        <taxon>Bifidobacterium</taxon>
    </lineage>
</organism>
<comment type="caution">
    <text evidence="4">The sequence shown here is derived from an EMBL/GenBank/DDBJ whole genome shotgun (WGS) entry which is preliminary data.</text>
</comment>
<keyword evidence="6" id="KW-1185">Reference proteome</keyword>
<protein>
    <submittedName>
        <fullName evidence="4">PucR family transcriptional regulator</fullName>
    </submittedName>
</protein>
<dbReference type="InterPro" id="IPR042070">
    <property type="entry name" value="PucR_C-HTH_sf"/>
</dbReference>
<evidence type="ECO:0000259" key="1">
    <source>
        <dbReference type="Pfam" id="PF07905"/>
    </source>
</evidence>
<dbReference type="Pfam" id="PF07905">
    <property type="entry name" value="PucR"/>
    <property type="match status" value="1"/>
</dbReference>
<evidence type="ECO:0000313" key="4">
    <source>
        <dbReference type="EMBL" id="KAA8820859.1"/>
    </source>
</evidence>
<dbReference type="AlphaFoldDB" id="A0A5J5DVD5"/>
<proteinExistence type="predicted"/>
<feature type="domain" description="PucR C-terminal helix-turn-helix" evidence="2">
    <location>
        <begin position="441"/>
        <end position="490"/>
    </location>
</feature>
<dbReference type="InterPro" id="IPR012914">
    <property type="entry name" value="PucR_dom"/>
</dbReference>
<dbReference type="OrthoDB" id="2973014at2"/>
<dbReference type="EMBL" id="RZOA01000041">
    <property type="protein sequence ID" value="KAA8820859.1"/>
    <property type="molecule type" value="Genomic_DNA"/>
</dbReference>
<name>A0A5J5DVD5_9BIFI</name>
<dbReference type="Pfam" id="PF13556">
    <property type="entry name" value="HTH_30"/>
    <property type="match status" value="1"/>
</dbReference>
<dbReference type="InterPro" id="IPR025736">
    <property type="entry name" value="PucR_C-HTH_dom"/>
</dbReference>